<dbReference type="Pfam" id="PF06252">
    <property type="entry name" value="GemA"/>
    <property type="match status" value="1"/>
</dbReference>
<gene>
    <name evidence="1" type="ORF">NNL38_16500</name>
</gene>
<name>A0ABY5GLZ0_9GAMM</name>
<dbReference type="Proteomes" id="UP001057998">
    <property type="component" value="Chromosome 2"/>
</dbReference>
<dbReference type="InterPro" id="IPR009363">
    <property type="entry name" value="Phage_Mu_Gp16"/>
</dbReference>
<protein>
    <submittedName>
        <fullName evidence="1">Regulatory protein GemA</fullName>
    </submittedName>
</protein>
<dbReference type="EMBL" id="CP101509">
    <property type="protein sequence ID" value="UTV30186.1"/>
    <property type="molecule type" value="Genomic_DNA"/>
</dbReference>
<accession>A0ABY5GLZ0</accession>
<proteinExistence type="predicted"/>
<sequence length="194" mass="22164">MNNRNRLIQLIHVGKRELALDDDTYRALLFANGEHSSCSKMNIKQLENVLAVMEMQGFKRKGNDAQSTFKRRLSPKSGKAKHAEIDKIRAVWITMHQHGIVRDRSEAALDAYVRRMTGRGNQKAVDHVGWLDANQAYTVLEALKNWHRREVVEEMREKGWPVPMNKAGTHPAGYDAVIGEYELMLKKQDVPTSS</sequence>
<dbReference type="RefSeq" id="WP_255391530.1">
    <property type="nucleotide sequence ID" value="NZ_CP101509.1"/>
</dbReference>
<reference evidence="1" key="1">
    <citation type="submission" date="2022-07" db="EMBL/GenBank/DDBJ databases">
        <title>Genome sequencing of Photobacterium atrarenae GJH2-4.</title>
        <authorList>
            <person name="Park S.-J."/>
        </authorList>
    </citation>
    <scope>NUCLEOTIDE SEQUENCE</scope>
    <source>
        <strain evidence="1">GJH2-4</strain>
    </source>
</reference>
<keyword evidence="2" id="KW-1185">Reference proteome</keyword>
<organism evidence="1 2">
    <name type="scientific">Photobacterium atrarenae</name>
    <dbReference type="NCBI Taxonomy" id="865757"/>
    <lineage>
        <taxon>Bacteria</taxon>
        <taxon>Pseudomonadati</taxon>
        <taxon>Pseudomonadota</taxon>
        <taxon>Gammaproteobacteria</taxon>
        <taxon>Vibrionales</taxon>
        <taxon>Vibrionaceae</taxon>
        <taxon>Photobacterium</taxon>
    </lineage>
</organism>
<evidence type="ECO:0000313" key="1">
    <source>
        <dbReference type="EMBL" id="UTV30186.1"/>
    </source>
</evidence>
<evidence type="ECO:0000313" key="2">
    <source>
        <dbReference type="Proteomes" id="UP001057998"/>
    </source>
</evidence>